<accession>A0A7S1R103</accession>
<evidence type="ECO:0000256" key="2">
    <source>
        <dbReference type="SAM" id="MobiDB-lite"/>
    </source>
</evidence>
<dbReference type="EMBL" id="HBGF01051186">
    <property type="protein sequence ID" value="CAD9153752.1"/>
    <property type="molecule type" value="Transcribed_RNA"/>
</dbReference>
<sequence>MASHRRPSASTTNNGPLMDDETQLAVDIIFKGLEKPRGAADATEHVISGHVFLQQLAEVDRLIAAALQDSPLAQRPTVPEQYAVVWQSLTAALLDFGVEVPDEDVFAIISGQLATAAQLSNDIQRLNDKGYAAALLKPVGPRVPLRQRINPFRGQQQTVKGVVPQGTRLYLHEQARFSKKRAIAVDNLERLRDKEMKQMKLKERREREAQQKSMEQAKSTEAAQHRSEQDEMMNRFGADPKALAEKTKRTELLRELERLETTYSNDERLLHKLKREQTAQESPRRVAPPSSVLAQSSYALQASNARGHLSPVVLREPSSIPFSAGNHSSSPAKKPASTSKLPKKSRK</sequence>
<feature type="compositionally biased region" description="Low complexity" evidence="2">
    <location>
        <begin position="328"/>
        <end position="340"/>
    </location>
</feature>
<keyword evidence="1" id="KW-0175">Coiled coil</keyword>
<dbReference type="AlphaFoldDB" id="A0A7S1R103"/>
<gene>
    <name evidence="3" type="ORF">NDES1114_LOCUS34278</name>
</gene>
<feature type="region of interest" description="Disordered" evidence="2">
    <location>
        <begin position="317"/>
        <end position="347"/>
    </location>
</feature>
<organism evidence="3">
    <name type="scientific">Neobodo designis</name>
    <name type="common">Flagellated protozoan</name>
    <name type="synonym">Bodo designis</name>
    <dbReference type="NCBI Taxonomy" id="312471"/>
    <lineage>
        <taxon>Eukaryota</taxon>
        <taxon>Discoba</taxon>
        <taxon>Euglenozoa</taxon>
        <taxon>Kinetoplastea</taxon>
        <taxon>Metakinetoplastina</taxon>
        <taxon>Neobodonida</taxon>
        <taxon>Neobodo</taxon>
    </lineage>
</organism>
<feature type="region of interest" description="Disordered" evidence="2">
    <location>
        <begin position="200"/>
        <end position="230"/>
    </location>
</feature>
<reference evidence="3" key="1">
    <citation type="submission" date="2021-01" db="EMBL/GenBank/DDBJ databases">
        <authorList>
            <person name="Corre E."/>
            <person name="Pelletier E."/>
            <person name="Niang G."/>
            <person name="Scheremetjew M."/>
            <person name="Finn R."/>
            <person name="Kale V."/>
            <person name="Holt S."/>
            <person name="Cochrane G."/>
            <person name="Meng A."/>
            <person name="Brown T."/>
            <person name="Cohen L."/>
        </authorList>
    </citation>
    <scope>NUCLEOTIDE SEQUENCE</scope>
    <source>
        <strain evidence="3">CCAP 1951/1</strain>
    </source>
</reference>
<feature type="compositionally biased region" description="Basic and acidic residues" evidence="2">
    <location>
        <begin position="200"/>
        <end position="210"/>
    </location>
</feature>
<proteinExistence type="predicted"/>
<protein>
    <submittedName>
        <fullName evidence="3">Uncharacterized protein</fullName>
    </submittedName>
</protein>
<evidence type="ECO:0000256" key="1">
    <source>
        <dbReference type="SAM" id="Coils"/>
    </source>
</evidence>
<feature type="coiled-coil region" evidence="1">
    <location>
        <begin position="242"/>
        <end position="276"/>
    </location>
</feature>
<name>A0A7S1R103_NEODS</name>
<evidence type="ECO:0000313" key="3">
    <source>
        <dbReference type="EMBL" id="CAD9153752.1"/>
    </source>
</evidence>
<feature type="compositionally biased region" description="Polar residues" evidence="2">
    <location>
        <begin position="211"/>
        <end position="222"/>
    </location>
</feature>